<evidence type="ECO:0000259" key="3">
    <source>
        <dbReference type="PROSITE" id="PS50081"/>
    </source>
</evidence>
<dbReference type="AlphaFoldDB" id="A0AAN8RUJ7"/>
<protein>
    <recommendedName>
        <fullName evidence="3">Phorbol-ester/DAG-type domain-containing protein</fullName>
    </recommendedName>
</protein>
<proteinExistence type="predicted"/>
<accession>A0AAN8RUJ7</accession>
<dbReference type="SUPFAM" id="SSF57889">
    <property type="entry name" value="Cysteine-rich domain"/>
    <property type="match status" value="1"/>
</dbReference>
<organism evidence="4 5">
    <name type="scientific">Polyplax serrata</name>
    <name type="common">Common mouse louse</name>
    <dbReference type="NCBI Taxonomy" id="468196"/>
    <lineage>
        <taxon>Eukaryota</taxon>
        <taxon>Metazoa</taxon>
        <taxon>Ecdysozoa</taxon>
        <taxon>Arthropoda</taxon>
        <taxon>Hexapoda</taxon>
        <taxon>Insecta</taxon>
        <taxon>Pterygota</taxon>
        <taxon>Neoptera</taxon>
        <taxon>Paraneoptera</taxon>
        <taxon>Psocodea</taxon>
        <taxon>Troctomorpha</taxon>
        <taxon>Phthiraptera</taxon>
        <taxon>Anoplura</taxon>
        <taxon>Polyplacidae</taxon>
        <taxon>Polyplax</taxon>
    </lineage>
</organism>
<sequence>MDYGKALSKALEVFMLITQRAEFSAVNSRVIFGNLFILTFMDTEDVYRFSMKGRQSSYKPALTPRLTNYLYEHRPRCNISCVLSIQPLYTCCPTLPEYACFGHVHYFVTDHFRQCNFMRGLKPIRFVISHKCIPNQGFGKQGYQCQVCSYTVHKRCHEFVSFTCPGADKGADSDKKTIFFPCNKDDTRELNRSGRKLIVVISYGKVFLQATLKPKLVAPHDALHWEQASARALHTTRRKKMQNIPQASASFGQQYAPPMPLPRHGPYTSLAGKIQLLRISAEETIMELKFRAQNGAHIALLFCLLKGLEYL</sequence>
<dbReference type="Proteomes" id="UP001372834">
    <property type="component" value="Unassembled WGS sequence"/>
</dbReference>
<keyword evidence="2" id="KW-0862">Zinc</keyword>
<dbReference type="InterPro" id="IPR046349">
    <property type="entry name" value="C1-like_sf"/>
</dbReference>
<evidence type="ECO:0000256" key="2">
    <source>
        <dbReference type="ARBA" id="ARBA00022833"/>
    </source>
</evidence>
<keyword evidence="1" id="KW-0479">Metal-binding</keyword>
<feature type="domain" description="Phorbol-ester/DAG-type" evidence="3">
    <location>
        <begin position="104"/>
        <end position="164"/>
    </location>
</feature>
<evidence type="ECO:0000256" key="1">
    <source>
        <dbReference type="ARBA" id="ARBA00022723"/>
    </source>
</evidence>
<evidence type="ECO:0000313" key="4">
    <source>
        <dbReference type="EMBL" id="KAK6624971.1"/>
    </source>
</evidence>
<dbReference type="GO" id="GO:0046872">
    <property type="term" value="F:metal ion binding"/>
    <property type="evidence" value="ECO:0007669"/>
    <property type="project" value="UniProtKB-KW"/>
</dbReference>
<dbReference type="InterPro" id="IPR002219">
    <property type="entry name" value="PKC_DAG/PE"/>
</dbReference>
<comment type="caution">
    <text evidence="4">The sequence shown here is derived from an EMBL/GenBank/DDBJ whole genome shotgun (WGS) entry which is preliminary data.</text>
</comment>
<dbReference type="PROSITE" id="PS50081">
    <property type="entry name" value="ZF_DAG_PE_2"/>
    <property type="match status" value="1"/>
</dbReference>
<dbReference type="Pfam" id="PF00130">
    <property type="entry name" value="C1_1"/>
    <property type="match status" value="1"/>
</dbReference>
<dbReference type="EMBL" id="JAWJWE010000037">
    <property type="protein sequence ID" value="KAK6624971.1"/>
    <property type="molecule type" value="Genomic_DNA"/>
</dbReference>
<dbReference type="Gene3D" id="3.30.60.20">
    <property type="match status" value="1"/>
</dbReference>
<reference evidence="4 5" key="1">
    <citation type="submission" date="2023-10" db="EMBL/GenBank/DDBJ databases">
        <title>Genomes of two closely related lineages of the louse Polyplax serrata with different host specificities.</title>
        <authorList>
            <person name="Martinu J."/>
            <person name="Tarabai H."/>
            <person name="Stefka J."/>
            <person name="Hypsa V."/>
        </authorList>
    </citation>
    <scope>NUCLEOTIDE SEQUENCE [LARGE SCALE GENOMIC DNA]</scope>
    <source>
        <strain evidence="4">HR10_N</strain>
    </source>
</reference>
<evidence type="ECO:0000313" key="5">
    <source>
        <dbReference type="Proteomes" id="UP001372834"/>
    </source>
</evidence>
<name>A0AAN8RUJ7_POLSC</name>
<gene>
    <name evidence="4" type="ORF">RUM43_005262</name>
</gene>